<dbReference type="EMBL" id="JAELVR010000005">
    <property type="protein sequence ID" value="MBJ6371584.1"/>
    <property type="molecule type" value="Genomic_DNA"/>
</dbReference>
<protein>
    <submittedName>
        <fullName evidence="1">Uncharacterized protein</fullName>
    </submittedName>
</protein>
<keyword evidence="2" id="KW-1185">Reference proteome</keyword>
<evidence type="ECO:0000313" key="2">
    <source>
        <dbReference type="Proteomes" id="UP000619079"/>
    </source>
</evidence>
<gene>
    <name evidence="1" type="ORF">JF290_08585</name>
</gene>
<evidence type="ECO:0000313" key="1">
    <source>
        <dbReference type="EMBL" id="MBJ6371584.1"/>
    </source>
</evidence>
<organism evidence="1 2">
    <name type="scientific">Sedimentitalea arenosa</name>
    <dbReference type="NCBI Taxonomy" id="2798803"/>
    <lineage>
        <taxon>Bacteria</taxon>
        <taxon>Pseudomonadati</taxon>
        <taxon>Pseudomonadota</taxon>
        <taxon>Alphaproteobacteria</taxon>
        <taxon>Rhodobacterales</taxon>
        <taxon>Paracoccaceae</taxon>
        <taxon>Sedimentitalea</taxon>
    </lineage>
</organism>
<accession>A0A8J7JGQ6</accession>
<dbReference type="AlphaFoldDB" id="A0A8J7JGQ6"/>
<comment type="caution">
    <text evidence="1">The sequence shown here is derived from an EMBL/GenBank/DDBJ whole genome shotgun (WGS) entry which is preliminary data.</text>
</comment>
<proteinExistence type="predicted"/>
<sequence>MMIWTDLTQDWAYWYRALQERFPNLEESAMPFAKIDRSRFEAYLAQRHNLSLTEAHEEVEDFLYVQGLMRDSEEGPAAA</sequence>
<name>A0A8J7JGQ6_9RHOB</name>
<dbReference type="Proteomes" id="UP000619079">
    <property type="component" value="Unassembled WGS sequence"/>
</dbReference>
<reference evidence="1" key="1">
    <citation type="submission" date="2020-12" db="EMBL/GenBank/DDBJ databases">
        <title>Sedimentitalea sp. nov., isolated from sand in Incheon.</title>
        <authorList>
            <person name="Kim W."/>
        </authorList>
    </citation>
    <scope>NUCLEOTIDE SEQUENCE</scope>
    <source>
        <strain evidence="1">CAU 1593</strain>
    </source>
</reference>